<dbReference type="InterPro" id="IPR045339">
    <property type="entry name" value="DUF6534"/>
</dbReference>
<gene>
    <name evidence="3" type="ORF">GFSPODELE1_LOCUS2500</name>
</gene>
<feature type="transmembrane region" description="Helical" evidence="1">
    <location>
        <begin position="123"/>
        <end position="151"/>
    </location>
</feature>
<reference evidence="4" key="1">
    <citation type="submission" date="2024-04" db="EMBL/GenBank/DDBJ databases">
        <authorList>
            <person name="Shaw F."/>
            <person name="Minotto A."/>
        </authorList>
    </citation>
    <scope>NUCLEOTIDE SEQUENCE [LARGE SCALE GENOMIC DNA]</scope>
</reference>
<dbReference type="Pfam" id="PF20152">
    <property type="entry name" value="DUF6534"/>
    <property type="match status" value="1"/>
</dbReference>
<evidence type="ECO:0000256" key="1">
    <source>
        <dbReference type="SAM" id="Phobius"/>
    </source>
</evidence>
<feature type="transmembrane region" description="Helical" evidence="1">
    <location>
        <begin position="209"/>
        <end position="231"/>
    </location>
</feature>
<evidence type="ECO:0000313" key="3">
    <source>
        <dbReference type="EMBL" id="CAL1699102.1"/>
    </source>
</evidence>
<feature type="transmembrane region" description="Helical" evidence="1">
    <location>
        <begin position="93"/>
        <end position="111"/>
    </location>
</feature>
<proteinExistence type="predicted"/>
<dbReference type="PANTHER" id="PTHR40465">
    <property type="entry name" value="CHROMOSOME 1, WHOLE GENOME SHOTGUN SEQUENCE"/>
    <property type="match status" value="1"/>
</dbReference>
<feature type="domain" description="DUF6534" evidence="2">
    <location>
        <begin position="174"/>
        <end position="263"/>
    </location>
</feature>
<feature type="transmembrane region" description="Helical" evidence="1">
    <location>
        <begin position="20"/>
        <end position="40"/>
    </location>
</feature>
<keyword evidence="1" id="KW-0472">Membrane</keyword>
<protein>
    <recommendedName>
        <fullName evidence="2">DUF6534 domain-containing protein</fullName>
    </recommendedName>
</protein>
<dbReference type="Proteomes" id="UP001497453">
    <property type="component" value="Chromosome 11"/>
</dbReference>
<feature type="transmembrane region" description="Helical" evidence="1">
    <location>
        <begin position="237"/>
        <end position="259"/>
    </location>
</feature>
<keyword evidence="1" id="KW-0812">Transmembrane</keyword>
<sequence>MDPSTTPPFSAARLMGGMVVGISVSFILYGVTCVQVYSYVTRAQKDPHWMKVLVWAVWILDTVHSVVVLRQLYFYTVISFGDYTGISFVDWSVPAALFTQNALLMLVESFYIHRIWMLSYKSWLLTSGLAILLILRLGFSLTTAVFATLGPTWTSFQNERTPEICIVTGDSLSSIVDGLIAICMIYFLWKSQAGLQRMNTRLDNIIHWVMAYSVNTGAIVMIASTAISITYRVLKGSLVFTGIVVIATKLYSNSLLGVLNAKHLLNNKLNLSLPLKVFNY</sequence>
<dbReference type="EMBL" id="OZ037954">
    <property type="protein sequence ID" value="CAL1699102.1"/>
    <property type="molecule type" value="Genomic_DNA"/>
</dbReference>
<feature type="transmembrane region" description="Helical" evidence="1">
    <location>
        <begin position="52"/>
        <end position="73"/>
    </location>
</feature>
<dbReference type="PANTHER" id="PTHR40465:SF1">
    <property type="entry name" value="DUF6534 DOMAIN-CONTAINING PROTEIN"/>
    <property type="match status" value="1"/>
</dbReference>
<evidence type="ECO:0000313" key="4">
    <source>
        <dbReference type="Proteomes" id="UP001497453"/>
    </source>
</evidence>
<keyword evidence="1" id="KW-1133">Transmembrane helix</keyword>
<accession>A0ABP1CY78</accession>
<organism evidence="3 4">
    <name type="scientific">Somion occarium</name>
    <dbReference type="NCBI Taxonomy" id="3059160"/>
    <lineage>
        <taxon>Eukaryota</taxon>
        <taxon>Fungi</taxon>
        <taxon>Dikarya</taxon>
        <taxon>Basidiomycota</taxon>
        <taxon>Agaricomycotina</taxon>
        <taxon>Agaricomycetes</taxon>
        <taxon>Polyporales</taxon>
        <taxon>Cerrenaceae</taxon>
        <taxon>Somion</taxon>
    </lineage>
</organism>
<evidence type="ECO:0000259" key="2">
    <source>
        <dbReference type="Pfam" id="PF20152"/>
    </source>
</evidence>
<name>A0ABP1CY78_9APHY</name>
<keyword evidence="4" id="KW-1185">Reference proteome</keyword>
<feature type="transmembrane region" description="Helical" evidence="1">
    <location>
        <begin position="171"/>
        <end position="189"/>
    </location>
</feature>